<accession>A0A0K8SPQ4</accession>
<organism evidence="2">
    <name type="scientific">Lygus hesperus</name>
    <name type="common">Western plant bug</name>
    <dbReference type="NCBI Taxonomy" id="30085"/>
    <lineage>
        <taxon>Eukaryota</taxon>
        <taxon>Metazoa</taxon>
        <taxon>Ecdysozoa</taxon>
        <taxon>Arthropoda</taxon>
        <taxon>Hexapoda</taxon>
        <taxon>Insecta</taxon>
        <taxon>Pterygota</taxon>
        <taxon>Neoptera</taxon>
        <taxon>Paraneoptera</taxon>
        <taxon>Hemiptera</taxon>
        <taxon>Heteroptera</taxon>
        <taxon>Panheteroptera</taxon>
        <taxon>Cimicomorpha</taxon>
        <taxon>Miridae</taxon>
        <taxon>Mirini</taxon>
        <taxon>Lygus</taxon>
    </lineage>
</organism>
<name>A0A0K8SPQ4_LYGHE</name>
<dbReference type="AlphaFoldDB" id="A0A0K8SPQ4"/>
<feature type="chain" id="PRO_5005519473" evidence="1">
    <location>
        <begin position="27"/>
        <end position="162"/>
    </location>
</feature>
<dbReference type="EMBL" id="GBRD01010725">
    <property type="protein sequence ID" value="JAG55099.1"/>
    <property type="molecule type" value="Transcribed_RNA"/>
</dbReference>
<keyword evidence="1" id="KW-0732">Signal</keyword>
<evidence type="ECO:0000313" key="2">
    <source>
        <dbReference type="EMBL" id="JAG55099.1"/>
    </source>
</evidence>
<feature type="signal peptide" evidence="1">
    <location>
        <begin position="1"/>
        <end position="26"/>
    </location>
</feature>
<sequence>STSCTSTIMKSFILIALLSTLSVCLGAAVQRSQAPIDIGVLQPGDWVMSSAETRANPLEGFITSITVRTRLHPKYQVNMLRLIDRNPAQGAVISSIGGIGTNEISFIVTSQPSDGFHISSQLWGQDITEGTGAVRSLEPAECTMTVDNGKTVQTYNCNEMIH</sequence>
<dbReference type="InterPro" id="IPR031734">
    <property type="entry name" value="MBF2"/>
</dbReference>
<evidence type="ECO:0000256" key="1">
    <source>
        <dbReference type="SAM" id="SignalP"/>
    </source>
</evidence>
<feature type="non-terminal residue" evidence="2">
    <location>
        <position position="1"/>
    </location>
</feature>
<reference evidence="2" key="1">
    <citation type="submission" date="2014-09" db="EMBL/GenBank/DDBJ databases">
        <authorList>
            <person name="Magalhaes I.L.F."/>
            <person name="Oliveira U."/>
            <person name="Santos F.R."/>
            <person name="Vidigal T.H.D.A."/>
            <person name="Brescovit A.D."/>
            <person name="Santos A.J."/>
        </authorList>
    </citation>
    <scope>NUCLEOTIDE SEQUENCE</scope>
</reference>
<proteinExistence type="predicted"/>
<dbReference type="Pfam" id="PF15868">
    <property type="entry name" value="MBF2"/>
    <property type="match status" value="1"/>
</dbReference>
<protein>
    <submittedName>
        <fullName evidence="2">Uncharacterized protein</fullName>
    </submittedName>
</protein>